<dbReference type="Pfam" id="PF01755">
    <property type="entry name" value="Glyco_transf_25"/>
    <property type="match status" value="1"/>
</dbReference>
<accession>A0A3D8M458</accession>
<evidence type="ECO:0000313" key="2">
    <source>
        <dbReference type="EMBL" id="RDV24421.1"/>
    </source>
</evidence>
<evidence type="ECO:0000313" key="3">
    <source>
        <dbReference type="Proteomes" id="UP000256561"/>
    </source>
</evidence>
<feature type="domain" description="Glycosyl transferase family 25" evidence="1">
    <location>
        <begin position="35"/>
        <end position="212"/>
    </location>
</feature>
<gene>
    <name evidence="2" type="ORF">DXV75_14495</name>
</gene>
<sequence>MRLAIQRCIAGLGALYWPLKNNNVTLKANKLVMQTPVYLINLDSSVDRYEKSKARLTQAGVTFNRFSAVHGASLAPQELNGHYSENLNRQQYHKALTKGEIGCYMSHRKVWQLIASGSSPYGVVLEDDIEIVGNLPGALKTIDALKFDWDIIKLSGYKNAQRKVVFAHSLSDAFKLVIHAKPMTGCAAYALKKQAAQQLIAATEKFGRPVDTDIQHFWEKGISVFSLMPYPVRQDLSYDSDIKSMQGRQKSHKLRRIKQQLVTFFKNKSAIEQQIRKFKSAIK</sequence>
<dbReference type="AlphaFoldDB" id="A0A3D8M458"/>
<evidence type="ECO:0000259" key="1">
    <source>
        <dbReference type="Pfam" id="PF01755"/>
    </source>
</evidence>
<name>A0A3D8M458_9ALTE</name>
<dbReference type="GO" id="GO:0016740">
    <property type="term" value="F:transferase activity"/>
    <property type="evidence" value="ECO:0007669"/>
    <property type="project" value="UniProtKB-KW"/>
</dbReference>
<reference evidence="3" key="1">
    <citation type="submission" date="2018-08" db="EMBL/GenBank/DDBJ databases">
        <authorList>
            <person name="Zhang J."/>
            <person name="Du Z.-J."/>
        </authorList>
    </citation>
    <scope>NUCLEOTIDE SEQUENCE [LARGE SCALE GENOMIC DNA]</scope>
    <source>
        <strain evidence="3">KCTC 52655</strain>
    </source>
</reference>
<dbReference type="CDD" id="cd06532">
    <property type="entry name" value="Glyco_transf_25"/>
    <property type="match status" value="1"/>
</dbReference>
<keyword evidence="3" id="KW-1185">Reference proteome</keyword>
<protein>
    <submittedName>
        <fullName evidence="2">Glycosyl transferase family 25</fullName>
    </submittedName>
</protein>
<dbReference type="Proteomes" id="UP000256561">
    <property type="component" value="Unassembled WGS sequence"/>
</dbReference>
<organism evidence="2 3">
    <name type="scientific">Alteromonas aestuariivivens</name>
    <dbReference type="NCBI Taxonomy" id="1938339"/>
    <lineage>
        <taxon>Bacteria</taxon>
        <taxon>Pseudomonadati</taxon>
        <taxon>Pseudomonadota</taxon>
        <taxon>Gammaproteobacteria</taxon>
        <taxon>Alteromonadales</taxon>
        <taxon>Alteromonadaceae</taxon>
        <taxon>Alteromonas/Salinimonas group</taxon>
        <taxon>Alteromonas</taxon>
    </lineage>
</organism>
<dbReference type="OrthoDB" id="9816113at2"/>
<dbReference type="InterPro" id="IPR002654">
    <property type="entry name" value="Glyco_trans_25"/>
</dbReference>
<comment type="caution">
    <text evidence="2">The sequence shown here is derived from an EMBL/GenBank/DDBJ whole genome shotgun (WGS) entry which is preliminary data.</text>
</comment>
<proteinExistence type="predicted"/>
<keyword evidence="2" id="KW-0808">Transferase</keyword>
<dbReference type="EMBL" id="QRHA01000011">
    <property type="protein sequence ID" value="RDV24421.1"/>
    <property type="molecule type" value="Genomic_DNA"/>
</dbReference>